<dbReference type="GO" id="GO:0004497">
    <property type="term" value="F:monooxygenase activity"/>
    <property type="evidence" value="ECO:0007669"/>
    <property type="project" value="UniProtKB-KW"/>
</dbReference>
<evidence type="ECO:0000259" key="1">
    <source>
        <dbReference type="PROSITE" id="PS51725"/>
    </source>
</evidence>
<dbReference type="InterPro" id="IPR011008">
    <property type="entry name" value="Dimeric_a/b-barrel"/>
</dbReference>
<sequence>MAEIVLTGYVTIPENELSAISEAIPQHVRLTRAEPGCLEFKIAPHENDPCRFSVYERFVDQAAFDFHQDRTRNSEWAKLTKNMKRYYNIV</sequence>
<protein>
    <submittedName>
        <fullName evidence="2">Antibiotic biosynthesis monooxygenase</fullName>
    </submittedName>
</protein>
<organism evidence="2">
    <name type="scientific">Hellea balneolensis</name>
    <dbReference type="NCBI Taxonomy" id="287478"/>
    <lineage>
        <taxon>Bacteria</taxon>
        <taxon>Pseudomonadati</taxon>
        <taxon>Pseudomonadota</taxon>
        <taxon>Alphaproteobacteria</taxon>
        <taxon>Maricaulales</taxon>
        <taxon>Robiginitomaculaceae</taxon>
        <taxon>Hellea</taxon>
    </lineage>
</organism>
<dbReference type="InterPro" id="IPR007138">
    <property type="entry name" value="ABM_dom"/>
</dbReference>
<evidence type="ECO:0000313" key="2">
    <source>
        <dbReference type="EMBL" id="HHL42775.1"/>
    </source>
</evidence>
<reference evidence="2" key="1">
    <citation type="journal article" date="2020" name="mSystems">
        <title>Genome- and Community-Level Interaction Insights into Carbon Utilization and Element Cycling Functions of Hydrothermarchaeota in Hydrothermal Sediment.</title>
        <authorList>
            <person name="Zhou Z."/>
            <person name="Liu Y."/>
            <person name="Xu W."/>
            <person name="Pan J."/>
            <person name="Luo Z.H."/>
            <person name="Li M."/>
        </authorList>
    </citation>
    <scope>NUCLEOTIDE SEQUENCE [LARGE SCALE GENOMIC DNA]</scope>
    <source>
        <strain evidence="2">HyVt-485</strain>
    </source>
</reference>
<dbReference type="SUPFAM" id="SSF54909">
    <property type="entry name" value="Dimeric alpha+beta barrel"/>
    <property type="match status" value="1"/>
</dbReference>
<feature type="domain" description="ABM" evidence="1">
    <location>
        <begin position="4"/>
        <end position="90"/>
    </location>
</feature>
<keyword evidence="2" id="KW-0503">Monooxygenase</keyword>
<dbReference type="Pfam" id="PF03992">
    <property type="entry name" value="ABM"/>
    <property type="match status" value="1"/>
</dbReference>
<dbReference type="EMBL" id="DRMJ01000201">
    <property type="protein sequence ID" value="HHL42775.1"/>
    <property type="molecule type" value="Genomic_DNA"/>
</dbReference>
<proteinExistence type="predicted"/>
<dbReference type="Proteomes" id="UP000885830">
    <property type="component" value="Unassembled WGS sequence"/>
</dbReference>
<comment type="caution">
    <text evidence="2">The sequence shown here is derived from an EMBL/GenBank/DDBJ whole genome shotgun (WGS) entry which is preliminary data.</text>
</comment>
<gene>
    <name evidence="2" type="ORF">ENJ42_04090</name>
</gene>
<name>A0A7C5M2X7_9PROT</name>
<dbReference type="PROSITE" id="PS51725">
    <property type="entry name" value="ABM"/>
    <property type="match status" value="1"/>
</dbReference>
<dbReference type="Gene3D" id="3.30.70.100">
    <property type="match status" value="1"/>
</dbReference>
<keyword evidence="2" id="KW-0560">Oxidoreductase</keyword>
<accession>A0A7C5M2X7</accession>
<dbReference type="AlphaFoldDB" id="A0A7C5M2X7"/>